<gene>
    <name evidence="7" type="ORF">S01H4_36390</name>
</gene>
<reference evidence="7" key="1">
    <citation type="journal article" date="2014" name="Front. Microbiol.">
        <title>High frequency of phylogenetically diverse reductive dehalogenase-homologous genes in deep subseafloor sedimentary metagenomes.</title>
        <authorList>
            <person name="Kawai M."/>
            <person name="Futagami T."/>
            <person name="Toyoda A."/>
            <person name="Takaki Y."/>
            <person name="Nishi S."/>
            <person name="Hori S."/>
            <person name="Arai W."/>
            <person name="Tsubouchi T."/>
            <person name="Morono Y."/>
            <person name="Uchiyama I."/>
            <person name="Ito T."/>
            <person name="Fujiyama A."/>
            <person name="Inagaki F."/>
            <person name="Takami H."/>
        </authorList>
    </citation>
    <scope>NUCLEOTIDE SEQUENCE</scope>
    <source>
        <strain evidence="7">Expedition CK06-06</strain>
    </source>
</reference>
<dbReference type="PANTHER" id="PTHR22748">
    <property type="entry name" value="AP ENDONUCLEASE"/>
    <property type="match status" value="1"/>
</dbReference>
<dbReference type="PANTHER" id="PTHR22748:SF6">
    <property type="entry name" value="DNA-(APURINIC OR APYRIMIDINIC SITE) ENDONUCLEASE"/>
    <property type="match status" value="1"/>
</dbReference>
<dbReference type="GO" id="GO:0006284">
    <property type="term" value="P:base-excision repair"/>
    <property type="evidence" value="ECO:0007669"/>
    <property type="project" value="TreeGrafter"/>
</dbReference>
<feature type="domain" description="Endonuclease/exonuclease/phosphatase" evidence="6">
    <location>
        <begin position="5"/>
        <end position="78"/>
    </location>
</feature>
<evidence type="ECO:0000256" key="2">
    <source>
        <dbReference type="ARBA" id="ARBA00007092"/>
    </source>
</evidence>
<evidence type="ECO:0000256" key="5">
    <source>
        <dbReference type="ARBA" id="ARBA00022842"/>
    </source>
</evidence>
<dbReference type="Gene3D" id="3.60.10.10">
    <property type="entry name" value="Endonuclease/exonuclease/phosphatase"/>
    <property type="match status" value="1"/>
</dbReference>
<dbReference type="InterPro" id="IPR036691">
    <property type="entry name" value="Endo/exonu/phosph_ase_sf"/>
</dbReference>
<keyword evidence="3" id="KW-0479">Metal-binding</keyword>
<dbReference type="GO" id="GO:0046872">
    <property type="term" value="F:metal ion binding"/>
    <property type="evidence" value="ECO:0007669"/>
    <property type="project" value="UniProtKB-KW"/>
</dbReference>
<organism evidence="7">
    <name type="scientific">marine sediment metagenome</name>
    <dbReference type="NCBI Taxonomy" id="412755"/>
    <lineage>
        <taxon>unclassified sequences</taxon>
        <taxon>metagenomes</taxon>
        <taxon>ecological metagenomes</taxon>
    </lineage>
</organism>
<evidence type="ECO:0000256" key="4">
    <source>
        <dbReference type="ARBA" id="ARBA00022801"/>
    </source>
</evidence>
<evidence type="ECO:0000259" key="6">
    <source>
        <dbReference type="Pfam" id="PF03372"/>
    </source>
</evidence>
<evidence type="ECO:0000256" key="3">
    <source>
        <dbReference type="ARBA" id="ARBA00022723"/>
    </source>
</evidence>
<evidence type="ECO:0000256" key="1">
    <source>
        <dbReference type="ARBA" id="ARBA00001946"/>
    </source>
</evidence>
<feature type="non-terminal residue" evidence="7">
    <location>
        <position position="79"/>
    </location>
</feature>
<keyword evidence="4" id="KW-0378">Hydrolase</keyword>
<proteinExistence type="inferred from homology"/>
<comment type="similarity">
    <text evidence="2">Belongs to the DNA repair enzymes AP/ExoA family.</text>
</comment>
<protein>
    <recommendedName>
        <fullName evidence="6">Endonuclease/exonuclease/phosphatase domain-containing protein</fullName>
    </recommendedName>
</protein>
<name>X1CPT4_9ZZZZ</name>
<dbReference type="AlphaFoldDB" id="X1CPT4"/>
<dbReference type="SUPFAM" id="SSF56219">
    <property type="entry name" value="DNase I-like"/>
    <property type="match status" value="1"/>
</dbReference>
<sequence>MKITSWNVNGLRSVIRKGALDWFRINQPDVICFQEIKAYPHQIDYSTIHWLEEYIPFWHSAERPGYSGVVTFTKEKPVS</sequence>
<keyword evidence="5" id="KW-0460">Magnesium</keyword>
<dbReference type="GO" id="GO:0003906">
    <property type="term" value="F:DNA-(apurinic or apyrimidinic site) endonuclease activity"/>
    <property type="evidence" value="ECO:0007669"/>
    <property type="project" value="TreeGrafter"/>
</dbReference>
<dbReference type="EMBL" id="BART01019445">
    <property type="protein sequence ID" value="GAG86271.1"/>
    <property type="molecule type" value="Genomic_DNA"/>
</dbReference>
<comment type="caution">
    <text evidence="7">The sequence shown here is derived from an EMBL/GenBank/DDBJ whole genome shotgun (WGS) entry which is preliminary data.</text>
</comment>
<dbReference type="InterPro" id="IPR004808">
    <property type="entry name" value="AP_endonuc_1"/>
</dbReference>
<dbReference type="InterPro" id="IPR005135">
    <property type="entry name" value="Endo/exonuclease/phosphatase"/>
</dbReference>
<dbReference type="Pfam" id="PF03372">
    <property type="entry name" value="Exo_endo_phos"/>
    <property type="match status" value="1"/>
</dbReference>
<evidence type="ECO:0000313" key="7">
    <source>
        <dbReference type="EMBL" id="GAG86271.1"/>
    </source>
</evidence>
<dbReference type="GO" id="GO:0008311">
    <property type="term" value="F:double-stranded DNA 3'-5' DNA exonuclease activity"/>
    <property type="evidence" value="ECO:0007669"/>
    <property type="project" value="TreeGrafter"/>
</dbReference>
<accession>X1CPT4</accession>
<comment type="cofactor">
    <cofactor evidence="1">
        <name>Mg(2+)</name>
        <dbReference type="ChEBI" id="CHEBI:18420"/>
    </cofactor>
</comment>
<dbReference type="GO" id="GO:0008081">
    <property type="term" value="F:phosphoric diester hydrolase activity"/>
    <property type="evidence" value="ECO:0007669"/>
    <property type="project" value="TreeGrafter"/>
</dbReference>